<reference evidence="2 3" key="1">
    <citation type="submission" date="2017-11" db="EMBL/GenBank/DDBJ databases">
        <title>Genome sequence of Entomoplasma melaleucae M1 (ATCC 49191).</title>
        <authorList>
            <person name="Lo W.-S."/>
            <person name="Gasparich G.E."/>
            <person name="Kuo C.-H."/>
        </authorList>
    </citation>
    <scope>NUCLEOTIDE SEQUENCE [LARGE SCALE GENOMIC DNA]</scope>
    <source>
        <strain evidence="2 3">M1</strain>
    </source>
</reference>
<feature type="transmembrane region" description="Helical" evidence="1">
    <location>
        <begin position="103"/>
        <end position="121"/>
    </location>
</feature>
<sequence>MELKSIYKNWVKSSTWFIIITMIFLTGITILLLFALKIINYNWLTGWILGFTSFLVGIFISKKSVKLLLENENHFLFYFFFLLRLGIYAAPLFIAFFNNNVIFDYKGVLIGLSPILLLLFTNQKILNITSY</sequence>
<keyword evidence="1" id="KW-0812">Transmembrane</keyword>
<dbReference type="EMBL" id="CP024964">
    <property type="protein sequence ID" value="ATZ17717.1"/>
    <property type="molecule type" value="Genomic_DNA"/>
</dbReference>
<evidence type="ECO:0000313" key="2">
    <source>
        <dbReference type="EMBL" id="ATZ17717.1"/>
    </source>
</evidence>
<dbReference type="NCBIfam" id="NF033688">
    <property type="entry name" value="MG406_fam"/>
    <property type="match status" value="1"/>
</dbReference>
<feature type="transmembrane region" description="Helical" evidence="1">
    <location>
        <begin position="75"/>
        <end position="97"/>
    </location>
</feature>
<feature type="transmembrane region" description="Helical" evidence="1">
    <location>
        <begin position="41"/>
        <end position="60"/>
    </location>
</feature>
<feature type="transmembrane region" description="Helical" evidence="1">
    <location>
        <begin position="16"/>
        <end position="35"/>
    </location>
</feature>
<organism evidence="2 3">
    <name type="scientific">Mesoplasma melaleucae</name>
    <dbReference type="NCBI Taxonomy" id="81459"/>
    <lineage>
        <taxon>Bacteria</taxon>
        <taxon>Bacillati</taxon>
        <taxon>Mycoplasmatota</taxon>
        <taxon>Mollicutes</taxon>
        <taxon>Entomoplasmatales</taxon>
        <taxon>Entomoplasmataceae</taxon>
        <taxon>Mesoplasma</taxon>
    </lineage>
</organism>
<proteinExistence type="predicted"/>
<dbReference type="OrthoDB" id="391915at2"/>
<keyword evidence="1" id="KW-1133">Transmembrane helix</keyword>
<name>A0A2K8NVB8_9MOLU</name>
<dbReference type="RefSeq" id="WP_051584589.1">
    <property type="nucleotide sequence ID" value="NZ_CP024964.1"/>
</dbReference>
<evidence type="ECO:0000313" key="3">
    <source>
        <dbReference type="Proteomes" id="UP000231896"/>
    </source>
</evidence>
<protein>
    <submittedName>
        <fullName evidence="2">Uncharacterized protein</fullName>
    </submittedName>
</protein>
<keyword evidence="1" id="KW-0472">Membrane</keyword>
<gene>
    <name evidence="2" type="ORF">EMELA_v1c01320</name>
</gene>
<dbReference type="AlphaFoldDB" id="A0A2K8NVB8"/>
<keyword evidence="3" id="KW-1185">Reference proteome</keyword>
<accession>A0A2K8NVB8</accession>
<dbReference type="Proteomes" id="UP000231896">
    <property type="component" value="Chromosome"/>
</dbReference>
<evidence type="ECO:0000256" key="1">
    <source>
        <dbReference type="SAM" id="Phobius"/>
    </source>
</evidence>
<dbReference type="KEGG" id="eml:EMELA_v1c01320"/>